<feature type="domain" description="MmgE/PrpD N-terminal" evidence="2">
    <location>
        <begin position="10"/>
        <end position="250"/>
    </location>
</feature>
<dbReference type="InterPro" id="IPR042188">
    <property type="entry name" value="MmgE/PrpD_sf_2"/>
</dbReference>
<dbReference type="InterPro" id="IPR042183">
    <property type="entry name" value="MmgE/PrpD_sf_1"/>
</dbReference>
<evidence type="ECO:0000259" key="2">
    <source>
        <dbReference type="Pfam" id="PF03972"/>
    </source>
</evidence>
<dbReference type="Pfam" id="PF19305">
    <property type="entry name" value="MmgE_PrpD_C"/>
    <property type="match status" value="1"/>
</dbReference>
<evidence type="ECO:0000313" key="5">
    <source>
        <dbReference type="Proteomes" id="UP001139451"/>
    </source>
</evidence>
<dbReference type="Pfam" id="PF03972">
    <property type="entry name" value="MmgE_PrpD_N"/>
    <property type="match status" value="1"/>
</dbReference>
<evidence type="ECO:0000313" key="4">
    <source>
        <dbReference type="EMBL" id="MCP3729603.1"/>
    </source>
</evidence>
<dbReference type="Gene3D" id="1.10.4100.10">
    <property type="entry name" value="2-methylcitrate dehydratase PrpD"/>
    <property type="match status" value="1"/>
</dbReference>
<dbReference type="AlphaFoldDB" id="A0A9X2HLQ8"/>
<comment type="similarity">
    <text evidence="1">Belongs to the PrpD family.</text>
</comment>
<proteinExistence type="inferred from homology"/>
<protein>
    <submittedName>
        <fullName evidence="4">MmgE/PrpD family protein</fullName>
    </submittedName>
</protein>
<dbReference type="InterPro" id="IPR036148">
    <property type="entry name" value="MmgE/PrpD_sf"/>
</dbReference>
<sequence length="455" mass="47178">MFCDKAISQAVARHFAALSFDALPAATVHATRRALLDALGVMLGATGLGEDARPYRSHALTATGPARLLGFPERSTPSLAALANGALAHALDFGDTFDAGPAHPNAALVPALLALADADPGIDAARFLTAMTAGSDLACRLSLAPPRPYEEGGWYPPPLVNLIATAAACARLLGLDADGIRHAMGLALVQGGFPSEIKYDAVSPMRGVREGFVARAAVESALLAQAGARAFAEPLEGKAGFFAVYGGGPPRDVLLDGLGTRFLGDEVSFKPWPACRGTHPYIEAALALRDRIDLAEVERIEAETGPIQEMLIRPQPAKAAPDQPIHAKFSIPYTVAAALLDGEVTLATFLPARIADTSTRALASKVVEVRNPAWTRAEAASGSLTFVMRDGGRIVHRVMQAAGHPDRPISDSALIAKFADCAAYAATPVGAAEAEALAGRILAFPPQGSAAALLG</sequence>
<organism evidence="4 5">
    <name type="scientific">Sphingomonas tagetis</name>
    <dbReference type="NCBI Taxonomy" id="2949092"/>
    <lineage>
        <taxon>Bacteria</taxon>
        <taxon>Pseudomonadati</taxon>
        <taxon>Pseudomonadota</taxon>
        <taxon>Alphaproteobacteria</taxon>
        <taxon>Sphingomonadales</taxon>
        <taxon>Sphingomonadaceae</taxon>
        <taxon>Sphingomonas</taxon>
    </lineage>
</organism>
<dbReference type="InterPro" id="IPR045336">
    <property type="entry name" value="MmgE_PrpD_N"/>
</dbReference>
<dbReference type="PANTHER" id="PTHR16943">
    <property type="entry name" value="2-METHYLCITRATE DEHYDRATASE-RELATED"/>
    <property type="match status" value="1"/>
</dbReference>
<dbReference type="SUPFAM" id="SSF103378">
    <property type="entry name" value="2-methylcitrate dehydratase PrpD"/>
    <property type="match status" value="1"/>
</dbReference>
<gene>
    <name evidence="4" type="ORF">M9978_04100</name>
</gene>
<evidence type="ECO:0000256" key="1">
    <source>
        <dbReference type="ARBA" id="ARBA00006174"/>
    </source>
</evidence>
<accession>A0A9X2HLQ8</accession>
<dbReference type="InterPro" id="IPR045337">
    <property type="entry name" value="MmgE_PrpD_C"/>
</dbReference>
<dbReference type="Gene3D" id="3.30.1330.120">
    <property type="entry name" value="2-methylcitrate dehydratase PrpD"/>
    <property type="match status" value="1"/>
</dbReference>
<dbReference type="Proteomes" id="UP001139451">
    <property type="component" value="Unassembled WGS sequence"/>
</dbReference>
<comment type="caution">
    <text evidence="4">The sequence shown here is derived from an EMBL/GenBank/DDBJ whole genome shotgun (WGS) entry which is preliminary data.</text>
</comment>
<reference evidence="4" key="1">
    <citation type="submission" date="2022-05" db="EMBL/GenBank/DDBJ databases">
        <title>Sphingomonas sp. strain MG17 Genome sequencing and assembly.</title>
        <authorList>
            <person name="Kim I."/>
        </authorList>
    </citation>
    <scope>NUCLEOTIDE SEQUENCE</scope>
    <source>
        <strain evidence="4">MG17</strain>
    </source>
</reference>
<dbReference type="GO" id="GO:0016829">
    <property type="term" value="F:lyase activity"/>
    <property type="evidence" value="ECO:0007669"/>
    <property type="project" value="InterPro"/>
</dbReference>
<evidence type="ECO:0000259" key="3">
    <source>
        <dbReference type="Pfam" id="PF19305"/>
    </source>
</evidence>
<dbReference type="RefSeq" id="WP_254291586.1">
    <property type="nucleotide sequence ID" value="NZ_JAMLDX010000002.1"/>
</dbReference>
<name>A0A9X2HLQ8_9SPHN</name>
<dbReference type="PANTHER" id="PTHR16943:SF8">
    <property type="entry name" value="2-METHYLCITRATE DEHYDRATASE"/>
    <property type="match status" value="1"/>
</dbReference>
<feature type="domain" description="MmgE/PrpD C-terminal" evidence="3">
    <location>
        <begin position="272"/>
        <end position="431"/>
    </location>
</feature>
<dbReference type="EMBL" id="JAMLDX010000002">
    <property type="protein sequence ID" value="MCP3729603.1"/>
    <property type="molecule type" value="Genomic_DNA"/>
</dbReference>
<dbReference type="InterPro" id="IPR005656">
    <property type="entry name" value="MmgE_PrpD"/>
</dbReference>
<keyword evidence="5" id="KW-1185">Reference proteome</keyword>